<dbReference type="AlphaFoldDB" id="A0AAP9HBT3"/>
<proteinExistence type="inferred from homology"/>
<dbReference type="InterPro" id="IPR051910">
    <property type="entry name" value="ComF/GntX_DNA_util-trans"/>
</dbReference>
<evidence type="ECO:0000259" key="2">
    <source>
        <dbReference type="Pfam" id="PF00156"/>
    </source>
</evidence>
<comment type="similarity">
    <text evidence="1">Belongs to the ComF/GntX family.</text>
</comment>
<evidence type="ECO:0000256" key="1">
    <source>
        <dbReference type="ARBA" id="ARBA00008007"/>
    </source>
</evidence>
<evidence type="ECO:0000313" key="4">
    <source>
        <dbReference type="Proteomes" id="UP000425411"/>
    </source>
</evidence>
<dbReference type="EMBL" id="CP046314">
    <property type="protein sequence ID" value="QGS08482.1"/>
    <property type="molecule type" value="Genomic_DNA"/>
</dbReference>
<protein>
    <submittedName>
        <fullName evidence="3">Amidophosphoribosyltransferase</fullName>
    </submittedName>
</protein>
<dbReference type="CDD" id="cd06223">
    <property type="entry name" value="PRTases_typeI"/>
    <property type="match status" value="1"/>
</dbReference>
<dbReference type="RefSeq" id="WP_004633516.1">
    <property type="nucleotide sequence ID" value="NZ_CP046314.1"/>
</dbReference>
<organism evidence="3 4">
    <name type="scientific">Gemella morbillorum</name>
    <dbReference type="NCBI Taxonomy" id="29391"/>
    <lineage>
        <taxon>Bacteria</taxon>
        <taxon>Bacillati</taxon>
        <taxon>Bacillota</taxon>
        <taxon>Bacilli</taxon>
        <taxon>Bacillales</taxon>
        <taxon>Gemellaceae</taxon>
        <taxon>Gemella</taxon>
    </lineage>
</organism>
<dbReference type="PANTHER" id="PTHR47505:SF1">
    <property type="entry name" value="DNA UTILIZATION PROTEIN YHGH"/>
    <property type="match status" value="1"/>
</dbReference>
<feature type="domain" description="Phosphoribosyltransferase" evidence="2">
    <location>
        <begin position="113"/>
        <end position="196"/>
    </location>
</feature>
<dbReference type="Proteomes" id="UP000425411">
    <property type="component" value="Chromosome"/>
</dbReference>
<dbReference type="PANTHER" id="PTHR47505">
    <property type="entry name" value="DNA UTILIZATION PROTEIN YHGH"/>
    <property type="match status" value="1"/>
</dbReference>
<gene>
    <name evidence="3" type="ORF">FOC49_00610</name>
</gene>
<dbReference type="Gene3D" id="3.40.50.2020">
    <property type="match status" value="1"/>
</dbReference>
<reference evidence="3 4" key="1">
    <citation type="submission" date="2019-11" db="EMBL/GenBank/DDBJ databases">
        <title>FDA dAtabase for Regulatory Grade micrObial Sequences (FDA-ARGOS): Supporting development and validation of Infectious Disease Dx tests.</title>
        <authorList>
            <person name="Turner S."/>
            <person name="Byrd R."/>
            <person name="Tallon L."/>
            <person name="Sadzewicz L."/>
            <person name="Vavikolanu K."/>
            <person name="Mehta A."/>
            <person name="Aluvathingal J."/>
            <person name="Nadendla S."/>
            <person name="Myers T."/>
            <person name="Yan Y."/>
            <person name="Sichtig H."/>
        </authorList>
    </citation>
    <scope>NUCLEOTIDE SEQUENCE [LARGE SCALE GENOMIC DNA]</scope>
    <source>
        <strain evidence="3 4">FDAARGOS_741</strain>
    </source>
</reference>
<sequence length="199" mass="23296">MECSFCKKEIKEKLGFKNVFSKKKSFILCESCKINLNINIEQLGEYTLYYFADYEFLKDSIYAIKYGGDIEECLKYKSLFRKFFEEYNFDLITIVPANNERKVIRSFHHIEQLCTLCNIKFEKILESDYRPKQAKLHKQRAGHSFYILSSIMPDTNISKVLIIDDVFTSGNTLLSCAKPLKELFPNSEISFLVLAKSMH</sequence>
<dbReference type="SUPFAM" id="SSF53271">
    <property type="entry name" value="PRTase-like"/>
    <property type="match status" value="1"/>
</dbReference>
<dbReference type="InterPro" id="IPR029057">
    <property type="entry name" value="PRTase-like"/>
</dbReference>
<evidence type="ECO:0000313" key="3">
    <source>
        <dbReference type="EMBL" id="QGS08482.1"/>
    </source>
</evidence>
<keyword evidence="4" id="KW-1185">Reference proteome</keyword>
<name>A0AAP9HBT3_9BACL</name>
<accession>A0AAP9HBT3</accession>
<dbReference type="InterPro" id="IPR000836">
    <property type="entry name" value="PRTase_dom"/>
</dbReference>
<dbReference type="Pfam" id="PF00156">
    <property type="entry name" value="Pribosyltran"/>
    <property type="match status" value="1"/>
</dbReference>